<evidence type="ECO:0000256" key="8">
    <source>
        <dbReference type="ARBA" id="ARBA00023015"/>
    </source>
</evidence>
<evidence type="ECO:0000256" key="9">
    <source>
        <dbReference type="ARBA" id="ARBA00023049"/>
    </source>
</evidence>
<evidence type="ECO:0000259" key="16">
    <source>
        <dbReference type="PROSITE" id="PS50157"/>
    </source>
</evidence>
<feature type="region of interest" description="Disordered" evidence="15">
    <location>
        <begin position="2045"/>
        <end position="2067"/>
    </location>
</feature>
<dbReference type="InterPro" id="IPR036236">
    <property type="entry name" value="Znf_C2H2_sf"/>
</dbReference>
<dbReference type="SMART" id="SM00355">
    <property type="entry name" value="ZnF_C2H2"/>
    <property type="match status" value="33"/>
</dbReference>
<feature type="domain" description="C2H2-type" evidence="16">
    <location>
        <begin position="1336"/>
        <end position="1364"/>
    </location>
</feature>
<comment type="similarity">
    <text evidence="14">Belongs to the peptidase M3 family.</text>
</comment>
<evidence type="ECO:0000256" key="6">
    <source>
        <dbReference type="ARBA" id="ARBA00022801"/>
    </source>
</evidence>
<feature type="domain" description="C2H2-type" evidence="16">
    <location>
        <begin position="531"/>
        <end position="558"/>
    </location>
</feature>
<feature type="domain" description="C2H2-type" evidence="16">
    <location>
        <begin position="1649"/>
        <end position="1676"/>
    </location>
</feature>
<feature type="region of interest" description="Disordered" evidence="15">
    <location>
        <begin position="1710"/>
        <end position="1755"/>
    </location>
</feature>
<feature type="region of interest" description="Disordered" evidence="15">
    <location>
        <begin position="1300"/>
        <end position="1321"/>
    </location>
</feature>
<feature type="compositionally biased region" description="Basic and acidic residues" evidence="15">
    <location>
        <begin position="1728"/>
        <end position="1755"/>
    </location>
</feature>
<evidence type="ECO:0000256" key="10">
    <source>
        <dbReference type="ARBA" id="ARBA00023125"/>
    </source>
</evidence>
<accession>A0A7R8ZZW4</accession>
<feature type="domain" description="C2H2-type" evidence="16">
    <location>
        <begin position="1065"/>
        <end position="1093"/>
    </location>
</feature>
<dbReference type="Proteomes" id="UP000677054">
    <property type="component" value="Unassembled WGS sequence"/>
</dbReference>
<feature type="domain" description="C2H2-type" evidence="16">
    <location>
        <begin position="1622"/>
        <end position="1650"/>
    </location>
</feature>
<keyword evidence="18" id="KW-1185">Reference proteome</keyword>
<evidence type="ECO:0000256" key="3">
    <source>
        <dbReference type="ARBA" id="ARBA00022723"/>
    </source>
</evidence>
<feature type="domain" description="C2H2-type" evidence="16">
    <location>
        <begin position="1822"/>
        <end position="1845"/>
    </location>
</feature>
<feature type="region of interest" description="Disordered" evidence="15">
    <location>
        <begin position="141"/>
        <end position="162"/>
    </location>
</feature>
<dbReference type="OrthoDB" id="17530at2759"/>
<keyword evidence="5 13" id="KW-0863">Zinc-finger</keyword>
<feature type="domain" description="C2H2-type" evidence="16">
    <location>
        <begin position="444"/>
        <end position="472"/>
    </location>
</feature>
<evidence type="ECO:0000256" key="14">
    <source>
        <dbReference type="RuleBase" id="RU003435"/>
    </source>
</evidence>
<dbReference type="PROSITE" id="PS50157">
    <property type="entry name" value="ZINC_FINGER_C2H2_2"/>
    <property type="match status" value="32"/>
</dbReference>
<feature type="domain" description="C2H2-type" evidence="16">
    <location>
        <begin position="290"/>
        <end position="318"/>
    </location>
</feature>
<feature type="domain" description="C2H2-type" evidence="16">
    <location>
        <begin position="1036"/>
        <end position="1064"/>
    </location>
</feature>
<feature type="domain" description="C2H2-type" evidence="16">
    <location>
        <begin position="2101"/>
        <end position="2129"/>
    </location>
</feature>
<keyword evidence="4" id="KW-0677">Repeat</keyword>
<dbReference type="GO" id="GO:0001522">
    <property type="term" value="P:pseudouridine synthesis"/>
    <property type="evidence" value="ECO:0007669"/>
    <property type="project" value="InterPro"/>
</dbReference>
<keyword evidence="6 14" id="KW-0378">Hydrolase</keyword>
<dbReference type="FunFam" id="3.30.160.60:FF:000446">
    <property type="entry name" value="Zinc finger protein"/>
    <property type="match status" value="3"/>
</dbReference>
<dbReference type="PANTHER" id="PTHR24379">
    <property type="entry name" value="KRAB AND ZINC FINGER DOMAIN-CONTAINING"/>
    <property type="match status" value="1"/>
</dbReference>
<dbReference type="EMBL" id="CAJPEV010000279">
    <property type="protein sequence ID" value="CAG0883362.1"/>
    <property type="molecule type" value="Genomic_DNA"/>
</dbReference>
<feature type="region of interest" description="Disordered" evidence="15">
    <location>
        <begin position="667"/>
        <end position="699"/>
    </location>
</feature>
<dbReference type="SUPFAM" id="SSF57667">
    <property type="entry name" value="beta-beta-alpha zinc fingers"/>
    <property type="match status" value="19"/>
</dbReference>
<keyword evidence="8" id="KW-0805">Transcription regulation</keyword>
<feature type="domain" description="C2H2-type" evidence="16">
    <location>
        <begin position="235"/>
        <end position="263"/>
    </location>
</feature>
<feature type="domain" description="C2H2-type" evidence="16">
    <location>
        <begin position="415"/>
        <end position="443"/>
    </location>
</feature>
<dbReference type="GO" id="GO:0006508">
    <property type="term" value="P:proteolysis"/>
    <property type="evidence" value="ECO:0007669"/>
    <property type="project" value="UniProtKB-KW"/>
</dbReference>
<feature type="domain" description="C2H2-type" evidence="16">
    <location>
        <begin position="1204"/>
        <end position="1233"/>
    </location>
</feature>
<feature type="domain" description="C2H2-type" evidence="16">
    <location>
        <begin position="1764"/>
        <end position="1792"/>
    </location>
</feature>
<feature type="domain" description="C2H2-type" evidence="16">
    <location>
        <begin position="1923"/>
        <end position="1947"/>
    </location>
</feature>
<evidence type="ECO:0000313" key="18">
    <source>
        <dbReference type="Proteomes" id="UP000677054"/>
    </source>
</evidence>
<evidence type="ECO:0000256" key="12">
    <source>
        <dbReference type="ARBA" id="ARBA00023242"/>
    </source>
</evidence>
<feature type="domain" description="C2H2-type" evidence="16">
    <location>
        <begin position="1372"/>
        <end position="1400"/>
    </location>
</feature>
<dbReference type="InterPro" id="IPR036756">
    <property type="entry name" value="H/ACA_rnp_Nop10_sf"/>
</dbReference>
<dbReference type="InterPro" id="IPR013087">
    <property type="entry name" value="Znf_C2H2_type"/>
</dbReference>
<feature type="domain" description="C2H2-type" evidence="16">
    <location>
        <begin position="882"/>
        <end position="909"/>
    </location>
</feature>
<proteinExistence type="inferred from homology"/>
<gene>
    <name evidence="17" type="ORF">DSTB1V02_LOCUS2486</name>
</gene>
<dbReference type="Gene3D" id="1.10.1370.40">
    <property type="match status" value="1"/>
</dbReference>
<dbReference type="GO" id="GO:0000977">
    <property type="term" value="F:RNA polymerase II transcription regulatory region sequence-specific DNA binding"/>
    <property type="evidence" value="ECO:0007669"/>
    <property type="project" value="TreeGrafter"/>
</dbReference>
<feature type="domain" description="C2H2-type" evidence="16">
    <location>
        <begin position="1094"/>
        <end position="1124"/>
    </location>
</feature>
<keyword evidence="3 14" id="KW-0479">Metal-binding</keyword>
<comment type="cofactor">
    <cofactor evidence="14">
        <name>Zn(2+)</name>
        <dbReference type="ChEBI" id="CHEBI:29105"/>
    </cofactor>
    <text evidence="14">Binds 1 zinc ion.</text>
</comment>
<keyword evidence="9 14" id="KW-0482">Metalloprotease</keyword>
<name>A0A7R8ZZW4_9CRUS</name>
<feature type="domain" description="C2H2-type" evidence="16">
    <location>
        <begin position="502"/>
        <end position="530"/>
    </location>
</feature>
<feature type="domain" description="C2H2-type" evidence="16">
    <location>
        <begin position="910"/>
        <end position="938"/>
    </location>
</feature>
<dbReference type="EMBL" id="LR899796">
    <property type="protein sequence ID" value="CAD7242523.1"/>
    <property type="molecule type" value="Genomic_DNA"/>
</dbReference>
<sequence length="3047" mass="345020">MIRASIDGFAHAGRPAWEKHSVPRCLSEPRLTPEEKRFPRVGLYRMAPRTISVNSTKLIRMGSQRSLRIQVSPDFATSRFSPEDKYSQQRMSIKKRFGLLLTQQPPPVPVYGGEVEYILPSPADPVLDGMQEIEGKRQLLDESDDSGNDEEEDDASQQSLPEELVCFVDIPQDEDGLPMKTLESNDHGPEDCSTLMTKVKVECTENDSDVPIGSHDCSGSDMAKNLKKRRRERPFGCDTCGCRFSSRDTLDHHITSRHLSEIKCQVCDKTFACRRNLNRHSFCHSNTEPHSCNVCGRTFMWKQSLGRHMTLAHWQGKHSAEISIGESENSAEEQVPVDPERTSQEDFVSSATGNSSSITEVIGDSVHFSDEHTDSTEPIHGSPYHKPIDEAGKGMSMRGTLTDHVNSKHSDARPFKCDICGCAFKRRGTLADHINSRHTEDRPFKCHICGWAFKWRRHLADHINSKHSEDRPLKCEICGCSFKWRCNLARHVSLRHVEDRPFKCDICGCSFKLRGILTKHVNTRHSEDRPFKCPLCDKTFKLKCTLTSHLQCHSDTKPYKCNMCDYSGKRKRGLKYHMTSVHPNEKMGCSSGLWLNCVVFIQSTNLERCLIFWIHSITEALVDTIAWLTAVTEMNEGITEASISPEDFEDELQFNHGSHDLELIDASGKEESKEEEKQHIPNTSSSLTAHVKSKHSEGRPFSCGICRCAFKRQGNLSDHIVMKHSEERPFKCPHCDMSFKWKFSLTDGGETEYILPNPVCSVLKEFQEENKAISAEYDEVQQSMSAVVQDCLPEMLESCKHGQENCSTSVTSVKMECTETDITATYELCLGSHELTNCNPDKNQRMIKRKRQRPFRCDTCGSTFTSEDTFDHHVISKHSKVFMCHICEKTFPCERNLEKHIHNHSIVKPHSCSLCGCTYKLKRSLERHMTAAHQQGRPDCLQENWPEVMRNDMNNSFKRKYPTISNGHHLEDNNFATTRIQAPDIMGATGDHKDNSGERITQVADGFSGLRPIHEAEKDKIVNQRKSSTVQNERPFRCDICGCAFKQRGTLTDHINSRHSEERPFQCDICGCAFKQRGTLSHHIKSRHSEDRPYKCHICGHAFKKRSNLTVHKMITDEHFRQHSLPAAMLVDDLQASVVKVEFIGTSDEYSQALSLEPTEDRACYEAEKSDSGALKPYQAIFTCDQLKQSLEGRDDVTAREKAYRCHLCDLGFSRQCSLKRHLSSCPSSNRKSCYHQKLLLKKSTEFARPGYINKDQGSPSTTLKSPEHGLQDCQIPTIQIDHPRLSEVKVEFAGITEEHEDPLHLESPNDSANETMKDTNKGRNSGVFHLTGSPFVCNICGFGFEVKVLMKYHMRQRHSDKRLYDHSKKPYRCDLCNESFSRQCALDRHTSCFHSKRKPDGSQNSLPKGRAVFSGHELGDFVKEDRVTAAAESESLIHIAVAADCHKTDSEQTHRLSHESLGKENRIKETTKMPTTVRNKTPLKWPIRRIRPKKRCRRTDHISRHSEDGYFKCDICGVEYILPTPVLDCLQYFPGETEMILHDDVAQQSLSEALEEASCPVRVLESCGSAIGCPPIEKVKVEFTQTDIDAPSESNPKSLELGGGDAITNVRKGRRKRARPFICETCGSTFSSKDMFDLHVQSRHLTEFKCHLCRKTFTRERNLKRHALCHSNMERFTCDVCGRSFNWKEGLSQHMTMFHSQVKLDQSQEDGSHCTKDDSLDPSNSEPHAHNAGDKPRERKSERQKDEGRKPAAPHLSERPFIDLCDICGCGFRSRDSLKSHIRAKHSNERPFRCDVCGHSFKHSHVLKDHVRLKHSDERPFKCDLCDKTFKVKQILARHRHSHTTNACHLCSSTFKTKQSLDEHMGHVHSDENQGVESEKKGSEEHHLEDRNFGCSICGSWFKKKHALKEHIRYRHSDDRPFKCDSCEKAFKGKQDLIRHQSVHSNTCHLCSSSFDTKLSLDEHMTCAHSSEKCEEESEETALREHSPDSGVREEDSLLKSSCLQDCPSAAAVLNHPTLLEVKVEISESDIANAVNAMNCESPEKRVKDEGNSVMRRKKKPDTSHSAERPFACSICGSGFKTRRTLSKHIRVGHSERRPYRCDLCGCTFKQSHNLKYHIQYRHSDERPFKCDLCGMAFKMRPKLRRHRRGHATTTCNLCNFTFKTKQRYLGHMAHVHSSGNHEEGSLKAVSEESTDLRSHCSNMKNPTNQVAQLLELVFSLQSNNFSLDSDTHERHLSHEDRSKMKVGGVVRDLCKVGHRHLAIRSSRCLSTWSPVASAFNARPLSKLNLSLLREDTGLFGVPELKSPEGFYLLKERAITRSEDLVQEALNPHRTRKIVEIFDDLSDCLCQVADLAEFIRVAHPQSKFTRAAENASIGISALVERLNTNRKLYDALKHVLVNGDHVPTDDIDDRVAHLFAFDFEQCGIHLGEGKREQVAKLNDYILLLGQRFTAGTTHPRLVPAADIPKDVPHPRMKLEGSMYVFRFPRDGDNYVVTGLHADASTESVRELSYRLFLKPDAEQESLLEELLLARHQMASFCGFPSYSHRVLRWSLARSPEFVGEFLESLSEKLAPRAQVDLKHMEWVKRNQQPDAKPLAMWDPPFYTAQVRNDKYRIHPGKVSAYLSVGACMHGLDVLLNALYGVHLVIEEPLPGELWAPDVHKIAGMAMGLCRHILAGLARQAKVTAVYGRATEKSLDANLEKKVGTKKLERRAQKEAGELGRDMGQERRERGECEEVRGVLVTALANVCGRPPPETANPSPTVVICGRTVRHEEEGVLGYIYCDFYDRPGKPNQDCHFTIRGGRRLPDGTYQVKMDHVDTVRDAFARIAVQLPIVVLMLTVPPGQWGKPPLLLPGMVENLFHEMGHALHSLLARTRYQHVTGTRTSTDFAEVPSTLMEHFAFDPRVLGTFARHFDSGQAMPEELVMNLCASKQVFAASEAQLQVFYSALDLCLHGAHPLPAPTAKVLEDTHNRYYGLGYVPDTDDPFSRSGGEGVRWGLLAHGGGRDPRDLVASTLGREVTPLTLTDSLVAELDERASHLRLAS</sequence>
<feature type="region of interest" description="Disordered" evidence="15">
    <location>
        <begin position="2710"/>
        <end position="2732"/>
    </location>
</feature>
<dbReference type="GO" id="GO:0032502">
    <property type="term" value="P:developmental process"/>
    <property type="evidence" value="ECO:0007669"/>
    <property type="project" value="UniProtKB-ARBA"/>
</dbReference>
<dbReference type="FunFam" id="3.30.160.60:FF:000202">
    <property type="entry name" value="Zinc finger protein 574"/>
    <property type="match status" value="1"/>
</dbReference>
<feature type="domain" description="C2H2-type" evidence="16">
    <location>
        <begin position="1677"/>
        <end position="1705"/>
    </location>
</feature>
<evidence type="ECO:0000256" key="2">
    <source>
        <dbReference type="ARBA" id="ARBA00022670"/>
    </source>
</evidence>
<dbReference type="InterPro" id="IPR001567">
    <property type="entry name" value="Pept_M3A_M3B_dom"/>
</dbReference>
<evidence type="ECO:0000256" key="11">
    <source>
        <dbReference type="ARBA" id="ARBA00023163"/>
    </source>
</evidence>
<comment type="subcellular location">
    <subcellularLocation>
        <location evidence="1">Nucleus</location>
    </subcellularLocation>
</comment>
<keyword evidence="10" id="KW-0238">DNA-binding</keyword>
<feature type="domain" description="C2H2-type" evidence="16">
    <location>
        <begin position="2072"/>
        <end position="2100"/>
    </location>
</feature>
<feature type="domain" description="C2H2-type" evidence="16">
    <location>
        <begin position="1847"/>
        <end position="1875"/>
    </location>
</feature>
<dbReference type="Pfam" id="PF00096">
    <property type="entry name" value="zf-C2H2"/>
    <property type="match status" value="8"/>
</dbReference>
<feature type="compositionally biased region" description="Acidic residues" evidence="15">
    <location>
        <begin position="141"/>
        <end position="155"/>
    </location>
</feature>
<keyword evidence="2 14" id="KW-0645">Protease</keyword>
<keyword evidence="11" id="KW-0804">Transcription</keyword>
<feature type="domain" description="C2H2-type" evidence="16">
    <location>
        <begin position="1793"/>
        <end position="1821"/>
    </location>
</feature>
<feature type="domain" description="C2H2-type" evidence="16">
    <location>
        <begin position="262"/>
        <end position="289"/>
    </location>
</feature>
<protein>
    <recommendedName>
        <fullName evidence="16">C2H2-type domain-containing protein</fullName>
    </recommendedName>
</protein>
<dbReference type="CDD" id="cd06457">
    <property type="entry name" value="M3A_MIP"/>
    <property type="match status" value="1"/>
</dbReference>
<evidence type="ECO:0000256" key="7">
    <source>
        <dbReference type="ARBA" id="ARBA00022833"/>
    </source>
</evidence>
<feature type="domain" description="C2H2-type" evidence="16">
    <location>
        <begin position="701"/>
        <end position="729"/>
    </location>
</feature>
<dbReference type="GO" id="GO:0005634">
    <property type="term" value="C:nucleus"/>
    <property type="evidence" value="ECO:0007669"/>
    <property type="project" value="UniProtKB-SubCell"/>
</dbReference>
<feature type="domain" description="C2H2-type" evidence="16">
    <location>
        <begin position="1947"/>
        <end position="1975"/>
    </location>
</feature>
<dbReference type="GO" id="GO:0004222">
    <property type="term" value="F:metalloendopeptidase activity"/>
    <property type="evidence" value="ECO:0007669"/>
    <property type="project" value="InterPro"/>
</dbReference>
<dbReference type="PANTHER" id="PTHR24379:SF127">
    <property type="entry name" value="BLOODY FINGERS-RELATED"/>
    <property type="match status" value="1"/>
</dbReference>
<dbReference type="GO" id="GO:0000981">
    <property type="term" value="F:DNA-binding transcription factor activity, RNA polymerase II-specific"/>
    <property type="evidence" value="ECO:0007669"/>
    <property type="project" value="TreeGrafter"/>
</dbReference>
<reference evidence="17" key="1">
    <citation type="submission" date="2020-11" db="EMBL/GenBank/DDBJ databases">
        <authorList>
            <person name="Tran Van P."/>
        </authorList>
    </citation>
    <scope>NUCLEOTIDE SEQUENCE</scope>
</reference>
<keyword evidence="7 14" id="KW-0862">Zinc</keyword>
<feature type="compositionally biased region" description="Basic and acidic residues" evidence="15">
    <location>
        <begin position="667"/>
        <end position="679"/>
    </location>
</feature>
<feature type="domain" description="C2H2-type" evidence="16">
    <location>
        <begin position="559"/>
        <end position="587"/>
    </location>
</feature>
<keyword evidence="12" id="KW-0539">Nucleus</keyword>
<feature type="region of interest" description="Disordered" evidence="15">
    <location>
        <begin position="1868"/>
        <end position="1888"/>
    </location>
</feature>
<feature type="region of interest" description="Disordered" evidence="15">
    <location>
        <begin position="325"/>
        <end position="355"/>
    </location>
</feature>
<dbReference type="Pfam" id="PF01432">
    <property type="entry name" value="Peptidase_M3"/>
    <property type="match status" value="2"/>
</dbReference>
<evidence type="ECO:0000256" key="4">
    <source>
        <dbReference type="ARBA" id="ARBA00022737"/>
    </source>
</evidence>
<dbReference type="Gene3D" id="3.30.160.60">
    <property type="entry name" value="Classic Zinc Finger"/>
    <property type="match status" value="22"/>
</dbReference>
<feature type="domain" description="C2H2-type" evidence="16">
    <location>
        <begin position="855"/>
        <end position="879"/>
    </location>
</feature>
<dbReference type="SUPFAM" id="SSF55486">
    <property type="entry name" value="Metalloproteases ('zincins'), catalytic domain"/>
    <property type="match status" value="2"/>
</dbReference>
<organism evidence="17">
    <name type="scientific">Darwinula stevensoni</name>
    <dbReference type="NCBI Taxonomy" id="69355"/>
    <lineage>
        <taxon>Eukaryota</taxon>
        <taxon>Metazoa</taxon>
        <taxon>Ecdysozoa</taxon>
        <taxon>Arthropoda</taxon>
        <taxon>Crustacea</taxon>
        <taxon>Oligostraca</taxon>
        <taxon>Ostracoda</taxon>
        <taxon>Podocopa</taxon>
        <taxon>Podocopida</taxon>
        <taxon>Darwinulocopina</taxon>
        <taxon>Darwinuloidea</taxon>
        <taxon>Darwinulidae</taxon>
        <taxon>Darwinula</taxon>
    </lineage>
</organism>
<dbReference type="GO" id="GO:0030515">
    <property type="term" value="F:snoRNA binding"/>
    <property type="evidence" value="ECO:0007669"/>
    <property type="project" value="InterPro"/>
</dbReference>
<feature type="compositionally biased region" description="Polar residues" evidence="15">
    <location>
        <begin position="345"/>
        <end position="355"/>
    </location>
</feature>
<dbReference type="GO" id="GO:0008270">
    <property type="term" value="F:zinc ion binding"/>
    <property type="evidence" value="ECO:0007669"/>
    <property type="project" value="UniProtKB-KW"/>
</dbReference>
<evidence type="ECO:0000256" key="15">
    <source>
        <dbReference type="SAM" id="MobiDB-lite"/>
    </source>
</evidence>
<evidence type="ECO:0000256" key="5">
    <source>
        <dbReference type="ARBA" id="ARBA00022771"/>
    </source>
</evidence>
<evidence type="ECO:0000256" key="13">
    <source>
        <dbReference type="PROSITE-ProRule" id="PRU00042"/>
    </source>
</evidence>
<feature type="domain" description="C2H2-type" evidence="16">
    <location>
        <begin position="473"/>
        <end position="501"/>
    </location>
</feature>
<dbReference type="InterPro" id="IPR033851">
    <property type="entry name" value="M3A_MIP"/>
</dbReference>
<dbReference type="SUPFAM" id="SSF144210">
    <property type="entry name" value="Nop10-like SnoRNP"/>
    <property type="match status" value="1"/>
</dbReference>
<dbReference type="FunFam" id="3.30.160.60:FF:000322">
    <property type="entry name" value="GDNF-inducible zinc finger protein 1"/>
    <property type="match status" value="1"/>
</dbReference>
<feature type="domain" description="C2H2-type" evidence="16">
    <location>
        <begin position="1894"/>
        <end position="1922"/>
    </location>
</feature>
<feature type="compositionally biased region" description="Basic and acidic residues" evidence="15">
    <location>
        <begin position="1711"/>
        <end position="1720"/>
    </location>
</feature>
<evidence type="ECO:0000256" key="1">
    <source>
        <dbReference type="ARBA" id="ARBA00004123"/>
    </source>
</evidence>
<dbReference type="GO" id="GO:0042254">
    <property type="term" value="P:ribosome biogenesis"/>
    <property type="evidence" value="ECO:0007669"/>
    <property type="project" value="InterPro"/>
</dbReference>
<evidence type="ECO:0000313" key="17">
    <source>
        <dbReference type="EMBL" id="CAD7242523.1"/>
    </source>
</evidence>
<feature type="domain" description="C2H2-type" evidence="16">
    <location>
        <begin position="2130"/>
        <end position="2153"/>
    </location>
</feature>
<dbReference type="PROSITE" id="PS00028">
    <property type="entry name" value="ZINC_FINGER_C2H2_1"/>
    <property type="match status" value="30"/>
</dbReference>